<reference evidence="6 7" key="1">
    <citation type="submission" date="2022-08" db="EMBL/GenBank/DDBJ databases">
        <title>Reclassification of Massilia species as members of the genera Telluria, Duganella, Pseudoduganella, Mokoshia gen. nov. and Zemynaea gen. nov. using orthogonal and non-orthogonal genome-based approaches.</title>
        <authorList>
            <person name="Bowman J.P."/>
        </authorList>
    </citation>
    <scope>NUCLEOTIDE SEQUENCE [LARGE SCALE GENOMIC DNA]</scope>
    <source>
        <strain evidence="6 7">LMG 28164</strain>
    </source>
</reference>
<dbReference type="PROSITE" id="PS51891">
    <property type="entry name" value="CENP_V_GFA"/>
    <property type="match status" value="1"/>
</dbReference>
<feature type="domain" description="CENP-V/GFA" evidence="5">
    <location>
        <begin position="4"/>
        <end position="107"/>
    </location>
</feature>
<organism evidence="6 7">
    <name type="scientific">Massilia norwichensis</name>
    <dbReference type="NCBI Taxonomy" id="1442366"/>
    <lineage>
        <taxon>Bacteria</taxon>
        <taxon>Pseudomonadati</taxon>
        <taxon>Pseudomonadota</taxon>
        <taxon>Betaproteobacteria</taxon>
        <taxon>Burkholderiales</taxon>
        <taxon>Oxalobacteraceae</taxon>
        <taxon>Telluria group</taxon>
        <taxon>Massilia</taxon>
    </lineage>
</organism>
<name>A0ABT2A4X6_9BURK</name>
<proteinExistence type="inferred from homology"/>
<evidence type="ECO:0000313" key="7">
    <source>
        <dbReference type="Proteomes" id="UP001205560"/>
    </source>
</evidence>
<evidence type="ECO:0000256" key="3">
    <source>
        <dbReference type="ARBA" id="ARBA00022833"/>
    </source>
</evidence>
<dbReference type="InterPro" id="IPR006913">
    <property type="entry name" value="CENP-V/GFA"/>
</dbReference>
<keyword evidence="7" id="KW-1185">Reference proteome</keyword>
<dbReference type="SUPFAM" id="SSF51316">
    <property type="entry name" value="Mss4-like"/>
    <property type="match status" value="1"/>
</dbReference>
<dbReference type="Proteomes" id="UP001205560">
    <property type="component" value="Unassembled WGS sequence"/>
</dbReference>
<dbReference type="Pfam" id="PF04828">
    <property type="entry name" value="GFA"/>
    <property type="match status" value="1"/>
</dbReference>
<dbReference type="PANTHER" id="PTHR33337:SF40">
    <property type="entry name" value="CENP-V_GFA DOMAIN-CONTAINING PROTEIN-RELATED"/>
    <property type="match status" value="1"/>
</dbReference>
<sequence length="139" mass="15120">MMTLTGGCTCGAVRYETDAAPFHRTLCHCVDCRRAAGAPAVAWFSVPADALRWVRGTPGLRRSSPQVERSFCAACGTPLGYRNDAWPAEIDVTTCSLDDPEAAAPRDHTFAFQRVSWMRVDDGMPVYPRSRGEGMPGPV</sequence>
<keyword evidence="2" id="KW-0479">Metal-binding</keyword>
<evidence type="ECO:0000256" key="1">
    <source>
        <dbReference type="ARBA" id="ARBA00005495"/>
    </source>
</evidence>
<evidence type="ECO:0000256" key="4">
    <source>
        <dbReference type="ARBA" id="ARBA00023239"/>
    </source>
</evidence>
<evidence type="ECO:0000256" key="2">
    <source>
        <dbReference type="ARBA" id="ARBA00022723"/>
    </source>
</evidence>
<evidence type="ECO:0000313" key="6">
    <source>
        <dbReference type="EMBL" id="MCS0589222.1"/>
    </source>
</evidence>
<dbReference type="PANTHER" id="PTHR33337">
    <property type="entry name" value="GFA DOMAIN-CONTAINING PROTEIN"/>
    <property type="match status" value="1"/>
</dbReference>
<evidence type="ECO:0000259" key="5">
    <source>
        <dbReference type="PROSITE" id="PS51891"/>
    </source>
</evidence>
<accession>A0ABT2A4X6</accession>
<comment type="similarity">
    <text evidence="1">Belongs to the Gfa family.</text>
</comment>
<protein>
    <submittedName>
        <fullName evidence="6">GFA family protein</fullName>
    </submittedName>
</protein>
<comment type="caution">
    <text evidence="6">The sequence shown here is derived from an EMBL/GenBank/DDBJ whole genome shotgun (WGS) entry which is preliminary data.</text>
</comment>
<dbReference type="RefSeq" id="WP_258844988.1">
    <property type="nucleotide sequence ID" value="NZ_JANUGX010000007.1"/>
</dbReference>
<dbReference type="Gene3D" id="3.90.1590.10">
    <property type="entry name" value="glutathione-dependent formaldehyde- activating enzyme (gfa)"/>
    <property type="match status" value="1"/>
</dbReference>
<dbReference type="EMBL" id="JANUGX010000007">
    <property type="protein sequence ID" value="MCS0589222.1"/>
    <property type="molecule type" value="Genomic_DNA"/>
</dbReference>
<keyword evidence="4" id="KW-0456">Lyase</keyword>
<keyword evidence="3" id="KW-0862">Zinc</keyword>
<dbReference type="InterPro" id="IPR011057">
    <property type="entry name" value="Mss4-like_sf"/>
</dbReference>
<gene>
    <name evidence="6" type="ORF">NX782_08380</name>
</gene>